<comment type="caution">
    <text evidence="1">The sequence shown here is derived from an EMBL/GenBank/DDBJ whole genome shotgun (WGS) entry which is preliminary data.</text>
</comment>
<dbReference type="EMBL" id="JABANM010000712">
    <property type="protein sequence ID" value="KAF4755494.1"/>
    <property type="molecule type" value="Genomic_DNA"/>
</dbReference>
<sequence length="51" mass="6208">RWLFCHRCHRVIREVHQPCPAQARTQSDRCYSQHLRQSGDCRRRTGEGWRS</sequence>
<proteinExistence type="predicted"/>
<gene>
    <name evidence="1" type="ORF">FOZ62_031724</name>
</gene>
<reference evidence="1 2" key="1">
    <citation type="submission" date="2020-04" db="EMBL/GenBank/DDBJ databases">
        <title>Perkinsus olseni comparative genomics.</title>
        <authorList>
            <person name="Bogema D.R."/>
        </authorList>
    </citation>
    <scope>NUCLEOTIDE SEQUENCE [LARGE SCALE GENOMIC DNA]</scope>
    <source>
        <strain evidence="1">ATCC PRA-205</strain>
    </source>
</reference>
<organism evidence="1 2">
    <name type="scientific">Perkinsus olseni</name>
    <name type="common">Perkinsus atlanticus</name>
    <dbReference type="NCBI Taxonomy" id="32597"/>
    <lineage>
        <taxon>Eukaryota</taxon>
        <taxon>Sar</taxon>
        <taxon>Alveolata</taxon>
        <taxon>Perkinsozoa</taxon>
        <taxon>Perkinsea</taxon>
        <taxon>Perkinsida</taxon>
        <taxon>Perkinsidae</taxon>
        <taxon>Perkinsus</taxon>
    </lineage>
</organism>
<evidence type="ECO:0000313" key="2">
    <source>
        <dbReference type="Proteomes" id="UP000574390"/>
    </source>
</evidence>
<protein>
    <submittedName>
        <fullName evidence="1">Uncharacterized protein</fullName>
    </submittedName>
</protein>
<feature type="non-terminal residue" evidence="1">
    <location>
        <position position="1"/>
    </location>
</feature>
<dbReference type="AlphaFoldDB" id="A0A7J6UE37"/>
<name>A0A7J6UE37_PEROL</name>
<accession>A0A7J6UE37</accession>
<evidence type="ECO:0000313" key="1">
    <source>
        <dbReference type="EMBL" id="KAF4755494.1"/>
    </source>
</evidence>
<dbReference type="Proteomes" id="UP000574390">
    <property type="component" value="Unassembled WGS sequence"/>
</dbReference>
<feature type="non-terminal residue" evidence="1">
    <location>
        <position position="51"/>
    </location>
</feature>